<protein>
    <submittedName>
        <fullName evidence="1">Uncharacterized protein</fullName>
    </submittedName>
</protein>
<dbReference type="RefSeq" id="WP_189090395.1">
    <property type="nucleotide sequence ID" value="NZ_BMQL01000011.1"/>
</dbReference>
<evidence type="ECO:0000313" key="1">
    <source>
        <dbReference type="EMBL" id="GGR09316.1"/>
    </source>
</evidence>
<dbReference type="EMBL" id="BMQL01000011">
    <property type="protein sequence ID" value="GGR09316.1"/>
    <property type="molecule type" value="Genomic_DNA"/>
</dbReference>
<proteinExistence type="predicted"/>
<sequence length="276" mass="30599">MPTLLPLINTREDTIRSCLETRLRPGYTMSALEFPQGRQVLYAAVRHPDQRVRALLIAYDEAWVHGRAFVSLDAPVREEANPPGVDVTPAFLQALTPLSELFGMEAAAWRARVRQHHAWQRLNRQGDVLLGDYGGPGQYGDDTLSYNEAGKKRFRMDSLRYLKRLQQRVGWPGKPSFNVGGVAGSGEAILHLCRPDGVGVFVQVDAGCPVPLVRHSVQGVQIMWRFEQAGLNRSGPNQWADWNITAEALATRILQAHAGGRCLDVPSLRTVFPAVS</sequence>
<gene>
    <name evidence="1" type="ORF">GCM10008957_22520</name>
</gene>
<dbReference type="AlphaFoldDB" id="A0A918C6M3"/>
<comment type="caution">
    <text evidence="1">The sequence shown here is derived from an EMBL/GenBank/DDBJ whole genome shotgun (WGS) entry which is preliminary data.</text>
</comment>
<reference evidence="1" key="2">
    <citation type="submission" date="2020-09" db="EMBL/GenBank/DDBJ databases">
        <authorList>
            <person name="Sun Q."/>
            <person name="Ohkuma M."/>
        </authorList>
    </citation>
    <scope>NUCLEOTIDE SEQUENCE</scope>
    <source>
        <strain evidence="1">JCM 31311</strain>
    </source>
</reference>
<accession>A0A918C6M3</accession>
<organism evidence="1 2">
    <name type="scientific">Deinococcus ruber</name>
    <dbReference type="NCBI Taxonomy" id="1848197"/>
    <lineage>
        <taxon>Bacteria</taxon>
        <taxon>Thermotogati</taxon>
        <taxon>Deinococcota</taxon>
        <taxon>Deinococci</taxon>
        <taxon>Deinococcales</taxon>
        <taxon>Deinococcaceae</taxon>
        <taxon>Deinococcus</taxon>
    </lineage>
</organism>
<evidence type="ECO:0000313" key="2">
    <source>
        <dbReference type="Proteomes" id="UP000603865"/>
    </source>
</evidence>
<reference evidence="1" key="1">
    <citation type="journal article" date="2014" name="Int. J. Syst. Evol. Microbiol.">
        <title>Complete genome sequence of Corynebacterium casei LMG S-19264T (=DSM 44701T), isolated from a smear-ripened cheese.</title>
        <authorList>
            <consortium name="US DOE Joint Genome Institute (JGI-PGF)"/>
            <person name="Walter F."/>
            <person name="Albersmeier A."/>
            <person name="Kalinowski J."/>
            <person name="Ruckert C."/>
        </authorList>
    </citation>
    <scope>NUCLEOTIDE SEQUENCE</scope>
    <source>
        <strain evidence="1">JCM 31311</strain>
    </source>
</reference>
<keyword evidence="2" id="KW-1185">Reference proteome</keyword>
<name>A0A918C6M3_9DEIO</name>
<dbReference type="Proteomes" id="UP000603865">
    <property type="component" value="Unassembled WGS sequence"/>
</dbReference>